<keyword evidence="1" id="KW-1133">Transmembrane helix</keyword>
<reference evidence="2 3" key="1">
    <citation type="submission" date="2020-05" db="EMBL/GenBank/DDBJ databases">
        <title>WGS assembly of Panicum virgatum.</title>
        <authorList>
            <person name="Lovell J.T."/>
            <person name="Jenkins J."/>
            <person name="Shu S."/>
            <person name="Juenger T.E."/>
            <person name="Schmutz J."/>
        </authorList>
    </citation>
    <scope>NUCLEOTIDE SEQUENCE [LARGE SCALE GENOMIC DNA]</scope>
    <source>
        <strain evidence="3">cv. AP13</strain>
    </source>
</reference>
<evidence type="ECO:0000313" key="2">
    <source>
        <dbReference type="EMBL" id="KAG2609703.1"/>
    </source>
</evidence>
<feature type="transmembrane region" description="Helical" evidence="1">
    <location>
        <begin position="57"/>
        <end position="76"/>
    </location>
</feature>
<protein>
    <recommendedName>
        <fullName evidence="4">Reverse transcriptase zinc-binding domain-containing protein</fullName>
    </recommendedName>
</protein>
<keyword evidence="1" id="KW-0812">Transmembrane</keyword>
<sequence length="123" mass="14513">MHLPSYSCDMCDLGVEEDIKHLFSTCIFATECWASIGIQMPNLQQPYAYLESLKLQLRVPFFMEIIILMTWSIWITRNGEIFRNTRATVSQCRAQLKKELARLLHHAKEAYRPRLESWINSYL</sequence>
<evidence type="ECO:0008006" key="4">
    <source>
        <dbReference type="Google" id="ProtNLM"/>
    </source>
</evidence>
<comment type="caution">
    <text evidence="2">The sequence shown here is derived from an EMBL/GenBank/DDBJ whole genome shotgun (WGS) entry which is preliminary data.</text>
</comment>
<gene>
    <name evidence="2" type="ORF">PVAP13_4KG060500</name>
</gene>
<dbReference type="AlphaFoldDB" id="A0A8T0TKY6"/>
<keyword evidence="1" id="KW-0472">Membrane</keyword>
<keyword evidence="3" id="KW-1185">Reference proteome</keyword>
<organism evidence="2 3">
    <name type="scientific">Panicum virgatum</name>
    <name type="common">Blackwell switchgrass</name>
    <dbReference type="NCBI Taxonomy" id="38727"/>
    <lineage>
        <taxon>Eukaryota</taxon>
        <taxon>Viridiplantae</taxon>
        <taxon>Streptophyta</taxon>
        <taxon>Embryophyta</taxon>
        <taxon>Tracheophyta</taxon>
        <taxon>Spermatophyta</taxon>
        <taxon>Magnoliopsida</taxon>
        <taxon>Liliopsida</taxon>
        <taxon>Poales</taxon>
        <taxon>Poaceae</taxon>
        <taxon>PACMAD clade</taxon>
        <taxon>Panicoideae</taxon>
        <taxon>Panicodae</taxon>
        <taxon>Paniceae</taxon>
        <taxon>Panicinae</taxon>
        <taxon>Panicum</taxon>
        <taxon>Panicum sect. Hiantes</taxon>
    </lineage>
</organism>
<name>A0A8T0TKY6_PANVG</name>
<accession>A0A8T0TKY6</accession>
<dbReference type="EMBL" id="CM029043">
    <property type="protein sequence ID" value="KAG2609703.1"/>
    <property type="molecule type" value="Genomic_DNA"/>
</dbReference>
<proteinExistence type="predicted"/>
<evidence type="ECO:0000256" key="1">
    <source>
        <dbReference type="SAM" id="Phobius"/>
    </source>
</evidence>
<evidence type="ECO:0000313" key="3">
    <source>
        <dbReference type="Proteomes" id="UP000823388"/>
    </source>
</evidence>
<dbReference type="Proteomes" id="UP000823388">
    <property type="component" value="Chromosome 4K"/>
</dbReference>